<dbReference type="InterPro" id="IPR034363">
    <property type="entry name" value="eIF3B_RRM"/>
</dbReference>
<dbReference type="InterPro" id="IPR012677">
    <property type="entry name" value="Nucleotide-bd_a/b_plait_sf"/>
</dbReference>
<dbReference type="InterPro" id="IPR013979">
    <property type="entry name" value="TIF_beta_prop-like"/>
</dbReference>
<keyword evidence="6 8" id="KW-0694">RNA-binding</keyword>
<keyword evidence="7 8" id="KW-0648">Protein biosynthesis</keyword>
<dbReference type="InterPro" id="IPR015943">
    <property type="entry name" value="WD40/YVTN_repeat-like_dom_sf"/>
</dbReference>
<keyword evidence="5" id="KW-0677">Repeat</keyword>
<keyword evidence="3 8" id="KW-0396">Initiation factor</keyword>
<evidence type="ECO:0000256" key="5">
    <source>
        <dbReference type="ARBA" id="ARBA00022737"/>
    </source>
</evidence>
<evidence type="ECO:0000256" key="8">
    <source>
        <dbReference type="HAMAP-Rule" id="MF_03001"/>
    </source>
</evidence>
<dbReference type="Pfam" id="PF08662">
    <property type="entry name" value="eIF2A"/>
    <property type="match status" value="1"/>
</dbReference>
<evidence type="ECO:0000256" key="7">
    <source>
        <dbReference type="ARBA" id="ARBA00022917"/>
    </source>
</evidence>
<protein>
    <recommendedName>
        <fullName evidence="8 9">Eukaryotic translation initiation factor 3 subunit B</fullName>
        <shortName evidence="8 9">eIF3b</shortName>
    </recommendedName>
    <alternativeName>
        <fullName evidence="8">eIF-3-eta</fullName>
    </alternativeName>
    <alternativeName>
        <fullName evidence="8">eIF3 p110</fullName>
    </alternativeName>
</protein>
<dbReference type="GO" id="GO:0033290">
    <property type="term" value="C:eukaryotic 48S preinitiation complex"/>
    <property type="evidence" value="ECO:0007669"/>
    <property type="project" value="UniProtKB-UniRule"/>
</dbReference>
<dbReference type="Proteomes" id="UP000327013">
    <property type="component" value="Unassembled WGS sequence"/>
</dbReference>
<keyword evidence="12" id="KW-1185">Reference proteome</keyword>
<dbReference type="HAMAP" id="MF_03001">
    <property type="entry name" value="eIF3b"/>
    <property type="match status" value="1"/>
</dbReference>
<comment type="subunit">
    <text evidence="8 9">Component of the eukaryotic translation initiation factor 3 (eIF-3) complex.</text>
</comment>
<dbReference type="InterPro" id="IPR035979">
    <property type="entry name" value="RBD_domain_sf"/>
</dbReference>
<dbReference type="InterPro" id="IPR000504">
    <property type="entry name" value="RRM_dom"/>
</dbReference>
<dbReference type="GO" id="GO:0003743">
    <property type="term" value="F:translation initiation factor activity"/>
    <property type="evidence" value="ECO:0007669"/>
    <property type="project" value="UniProtKB-UniRule"/>
</dbReference>
<dbReference type="PIRSF" id="PIRSF036424">
    <property type="entry name" value="eIF3b"/>
    <property type="match status" value="1"/>
</dbReference>
<keyword evidence="2 8" id="KW-0963">Cytoplasm</keyword>
<dbReference type="AlphaFoldDB" id="A0A5N6KQW4"/>
<comment type="subcellular location">
    <subcellularLocation>
        <location evidence="1 8 9">Cytoplasm</location>
    </subcellularLocation>
</comment>
<evidence type="ECO:0000256" key="6">
    <source>
        <dbReference type="ARBA" id="ARBA00022884"/>
    </source>
</evidence>
<comment type="similarity">
    <text evidence="8 9">Belongs to the eIF-3 subunit B family.</text>
</comment>
<evidence type="ECO:0000256" key="3">
    <source>
        <dbReference type="ARBA" id="ARBA00022540"/>
    </source>
</evidence>
<evidence type="ECO:0000259" key="10">
    <source>
        <dbReference type="PROSITE" id="PS50102"/>
    </source>
</evidence>
<comment type="caution">
    <text evidence="11">The sequence shown here is derived from an EMBL/GenBank/DDBJ whole genome shotgun (WGS) entry which is preliminary data.</text>
</comment>
<dbReference type="FunFam" id="2.130.10.10:FF:000419">
    <property type="entry name" value="Eukaryotic translation initiation factor 3 subunit B"/>
    <property type="match status" value="1"/>
</dbReference>
<dbReference type="SUPFAM" id="SSF82171">
    <property type="entry name" value="DPP6 N-terminal domain-like"/>
    <property type="match status" value="1"/>
</dbReference>
<dbReference type="EMBL" id="VIBQ01000009">
    <property type="protein sequence ID" value="KAB8336917.1"/>
    <property type="molecule type" value="Genomic_DNA"/>
</dbReference>
<comment type="function">
    <text evidence="9">Component of the eukaryotic translation initiation factor 3 (eIF-3) complex, which is involved in protein synthesis and, together with other initiation factors, stimulates binding of mRNA and methionyl-tRNAi to the 40S ribosome.</text>
</comment>
<gene>
    <name evidence="11" type="ORF">FH972_021223</name>
</gene>
<feature type="domain" description="RRM" evidence="10">
    <location>
        <begin position="40"/>
        <end position="145"/>
    </location>
</feature>
<evidence type="ECO:0000313" key="11">
    <source>
        <dbReference type="EMBL" id="KAB8336917.1"/>
    </source>
</evidence>
<dbReference type="Gene3D" id="3.30.70.330">
    <property type="match status" value="1"/>
</dbReference>
<dbReference type="GO" id="GO:0031369">
    <property type="term" value="F:translation initiation factor binding"/>
    <property type="evidence" value="ECO:0007669"/>
    <property type="project" value="InterPro"/>
</dbReference>
<dbReference type="GO" id="GO:0003723">
    <property type="term" value="F:RNA binding"/>
    <property type="evidence" value="ECO:0007669"/>
    <property type="project" value="UniProtKB-UniRule"/>
</dbReference>
<dbReference type="PANTHER" id="PTHR14068">
    <property type="entry name" value="EUKARYOTIC TRANSLATION INITIATION FACTOR 3 EIF3 -RELATED"/>
    <property type="match status" value="1"/>
</dbReference>
<evidence type="ECO:0000256" key="1">
    <source>
        <dbReference type="ARBA" id="ARBA00004496"/>
    </source>
</evidence>
<name>A0A5N6KQW4_9ROSI</name>
<dbReference type="InterPro" id="IPR011400">
    <property type="entry name" value="EIF3B"/>
</dbReference>
<proteinExistence type="inferred from homology"/>
<reference evidence="11 12" key="1">
    <citation type="submission" date="2019-06" db="EMBL/GenBank/DDBJ databases">
        <title>A chromosomal-level reference genome of Carpinus fangiana (Coryloideae, Betulaceae).</title>
        <authorList>
            <person name="Yang X."/>
            <person name="Wang Z."/>
            <person name="Zhang L."/>
            <person name="Hao G."/>
            <person name="Liu J."/>
            <person name="Yang Y."/>
        </authorList>
    </citation>
    <scope>NUCLEOTIDE SEQUENCE [LARGE SCALE GENOMIC DNA]</scope>
    <source>
        <strain evidence="11">Cfa_2016G</strain>
        <tissue evidence="11">Leaf</tissue>
    </source>
</reference>
<evidence type="ECO:0000256" key="9">
    <source>
        <dbReference type="PIRNR" id="PIRNR036424"/>
    </source>
</evidence>
<organism evidence="11 12">
    <name type="scientific">Carpinus fangiana</name>
    <dbReference type="NCBI Taxonomy" id="176857"/>
    <lineage>
        <taxon>Eukaryota</taxon>
        <taxon>Viridiplantae</taxon>
        <taxon>Streptophyta</taxon>
        <taxon>Embryophyta</taxon>
        <taxon>Tracheophyta</taxon>
        <taxon>Spermatophyta</taxon>
        <taxon>Magnoliopsida</taxon>
        <taxon>eudicotyledons</taxon>
        <taxon>Gunneridae</taxon>
        <taxon>Pentapetalae</taxon>
        <taxon>rosids</taxon>
        <taxon>fabids</taxon>
        <taxon>Fagales</taxon>
        <taxon>Betulaceae</taxon>
        <taxon>Carpinus</taxon>
    </lineage>
</organism>
<accession>A0A5N6KQW4</accession>
<dbReference type="GO" id="GO:0016282">
    <property type="term" value="C:eukaryotic 43S preinitiation complex"/>
    <property type="evidence" value="ECO:0007669"/>
    <property type="project" value="UniProtKB-UniRule"/>
</dbReference>
<dbReference type="Gene3D" id="2.130.10.10">
    <property type="entry name" value="YVTN repeat-like/Quinoprotein amine dehydrogenase"/>
    <property type="match status" value="2"/>
</dbReference>
<dbReference type="GO" id="GO:0001732">
    <property type="term" value="P:formation of cytoplasmic translation initiation complex"/>
    <property type="evidence" value="ECO:0007669"/>
    <property type="project" value="UniProtKB-UniRule"/>
</dbReference>
<evidence type="ECO:0000256" key="2">
    <source>
        <dbReference type="ARBA" id="ARBA00022490"/>
    </source>
</evidence>
<dbReference type="OrthoDB" id="10250414at2759"/>
<dbReference type="PANTHER" id="PTHR14068:SF0">
    <property type="entry name" value="EUKARYOTIC TRANSLATION INITIATION FACTOR 3 SUBUNIT B"/>
    <property type="match status" value="1"/>
</dbReference>
<keyword evidence="4" id="KW-0853">WD repeat</keyword>
<dbReference type="CDD" id="cd12278">
    <property type="entry name" value="RRM_eIF3B"/>
    <property type="match status" value="1"/>
</dbReference>
<comment type="function">
    <text evidence="8">RNA-binding component of the eukaryotic translation initiation factor 3 (eIF-3) complex, which is involved in protein synthesis of a specialized repertoire of mRNAs and, together with other initiation factors, stimulates binding of mRNA and methionyl-tRNAi to the 40S ribosome. The eIF-3 complex specifically targets and initiates translation of a subset of mRNAs involved in cell proliferation.</text>
</comment>
<evidence type="ECO:0000313" key="12">
    <source>
        <dbReference type="Proteomes" id="UP000327013"/>
    </source>
</evidence>
<evidence type="ECO:0000256" key="4">
    <source>
        <dbReference type="ARBA" id="ARBA00022574"/>
    </source>
</evidence>
<dbReference type="SUPFAM" id="SSF54928">
    <property type="entry name" value="RNA-binding domain, RBD"/>
    <property type="match status" value="1"/>
</dbReference>
<sequence>MAPSYDNLASEDGFDSEIEEIDFSDLHEQYEVRMEEGLDTFVVLDGLPKVPEESKPKLIKFILRKLKEVGKTDENSIFMPIGDNGSTEGYAARALFLFCLHAAYSASSYAFVEFSNAEEATNATKTLHGWALDKRHTIAVNKLTDIDRYGREGRINDEYEEPEIEPFKEKEHLRWWIGDEDGRDQFIMYHSDNVGVYWNEKDEQPENIVDRMHWTESFVQWSPLGTYLASLHVKGVLLWGGPSWARQKRFMHPGVNLIDFSPNENFITTWSHRPIDVEEDNQILTPDEQGKNYIIWDIATGKPIRSFANIEPPGPAMDIEGNPIKRKLQWPAFKWSADDKYVARMTPGQSISVYELPRMNLLDKQAIKVEGIVDFEWAPATVQRPEIKSYEQLLCFWTPELGSNPAKVGLMSVPSKEIVRTRNLFNVSDAKLHWQSQAKYVCVKVDRHSKSKKSLNTNLEIFHVTGKGVPVEVVDTIKDPVINFAWEPNGNRFVLITAGEVVMSGAVVPPKTAIHFFCPEKAKPGQASNFKLIRSFDKRNSNAIYWSPKGRVVIVATVQSQQSCELEFFDLDYEGEKDEKDKDLTANLQSMALADHYGVTDVDWDPTGRYVATSASMWKNAMENGYHMYDFKGQLLRDEHVDRFKQFSWRPRPPTLLSKEEMKNVRKNMREWSKTFDEEDTMRKNTANRAVIEHRRRLLEEWRAWRAEVESDLAEQRREYGLADLAEEEAQEQRETDTEGQVIEEVVEEIIKETEEVV</sequence>
<dbReference type="PROSITE" id="PS50102">
    <property type="entry name" value="RRM"/>
    <property type="match status" value="1"/>
</dbReference>
<dbReference type="GO" id="GO:0005852">
    <property type="term" value="C:eukaryotic translation initiation factor 3 complex"/>
    <property type="evidence" value="ECO:0007669"/>
    <property type="project" value="UniProtKB-UniRule"/>
</dbReference>